<dbReference type="GO" id="GO:0003677">
    <property type="term" value="F:DNA binding"/>
    <property type="evidence" value="ECO:0007669"/>
    <property type="project" value="UniProtKB-KW"/>
</dbReference>
<reference evidence="2 3" key="1">
    <citation type="submission" date="2016-10" db="EMBL/GenBank/DDBJ databases">
        <authorList>
            <person name="de Groot N.N."/>
        </authorList>
    </citation>
    <scope>NUCLEOTIDE SEQUENCE [LARGE SCALE GENOMIC DNA]</scope>
    <source>
        <strain evidence="2 3">DSM 15695</strain>
    </source>
</reference>
<evidence type="ECO:0000313" key="2">
    <source>
        <dbReference type="EMBL" id="SEQ46818.1"/>
    </source>
</evidence>
<dbReference type="OrthoDB" id="2230123at2"/>
<dbReference type="InterPro" id="IPR010982">
    <property type="entry name" value="Lambda_DNA-bd_dom_sf"/>
</dbReference>
<keyword evidence="2" id="KW-0238">DNA-binding</keyword>
<sequence length="67" mass="7944">MNKIARYRKFLGYTQADMAKIFNISIQSYSRKERGIVPFADKEKILFKNMVSKLFEEITIDDIFFGQ</sequence>
<dbReference type="Gene3D" id="1.10.260.40">
    <property type="entry name" value="lambda repressor-like DNA-binding domains"/>
    <property type="match status" value="1"/>
</dbReference>
<dbReference type="RefSeq" id="WP_092572584.1">
    <property type="nucleotide sequence ID" value="NZ_FOEN01000012.1"/>
</dbReference>
<protein>
    <submittedName>
        <fullName evidence="2">DNA-binding transcriptional regulator, XRE-family HTH domain</fullName>
    </submittedName>
</protein>
<accession>A0A1H9GAN7</accession>
<evidence type="ECO:0000259" key="1">
    <source>
        <dbReference type="PROSITE" id="PS50943"/>
    </source>
</evidence>
<evidence type="ECO:0000313" key="3">
    <source>
        <dbReference type="Proteomes" id="UP000198833"/>
    </source>
</evidence>
<dbReference type="InterPro" id="IPR001387">
    <property type="entry name" value="Cro/C1-type_HTH"/>
</dbReference>
<proteinExistence type="predicted"/>
<dbReference type="AlphaFoldDB" id="A0A1H9GAN7"/>
<dbReference type="CDD" id="cd00093">
    <property type="entry name" value="HTH_XRE"/>
    <property type="match status" value="1"/>
</dbReference>
<organism evidence="2 3">
    <name type="scientific">Ignavigranum ruoffiae</name>
    <dbReference type="NCBI Taxonomy" id="89093"/>
    <lineage>
        <taxon>Bacteria</taxon>
        <taxon>Bacillati</taxon>
        <taxon>Bacillota</taxon>
        <taxon>Bacilli</taxon>
        <taxon>Lactobacillales</taxon>
        <taxon>Aerococcaceae</taxon>
        <taxon>Ignavigranum</taxon>
    </lineage>
</organism>
<name>A0A1H9GAN7_9LACT</name>
<dbReference type="PROSITE" id="PS50943">
    <property type="entry name" value="HTH_CROC1"/>
    <property type="match status" value="1"/>
</dbReference>
<keyword evidence="3" id="KW-1185">Reference proteome</keyword>
<dbReference type="SUPFAM" id="SSF47413">
    <property type="entry name" value="lambda repressor-like DNA-binding domains"/>
    <property type="match status" value="1"/>
</dbReference>
<dbReference type="Proteomes" id="UP000198833">
    <property type="component" value="Unassembled WGS sequence"/>
</dbReference>
<dbReference type="STRING" id="89093.SAMN04488558_11217"/>
<gene>
    <name evidence="2" type="ORF">SAMN04488558_11217</name>
</gene>
<feature type="domain" description="HTH cro/C1-type" evidence="1">
    <location>
        <begin position="4"/>
        <end position="35"/>
    </location>
</feature>
<dbReference type="EMBL" id="FOEN01000012">
    <property type="protein sequence ID" value="SEQ46818.1"/>
    <property type="molecule type" value="Genomic_DNA"/>
</dbReference>